<evidence type="ECO:0000313" key="3">
    <source>
        <dbReference type="Proteomes" id="UP000242637"/>
    </source>
</evidence>
<dbReference type="KEGG" id="dco:SAMEA4475696_0584"/>
<protein>
    <submittedName>
        <fullName evidence="2">Glyoxalase-like domain</fullName>
    </submittedName>
</protein>
<accession>A0A239VBK4</accession>
<keyword evidence="3" id="KW-1185">Reference proteome</keyword>
<reference evidence="2 3" key="1">
    <citation type="submission" date="2017-06" db="EMBL/GenBank/DDBJ databases">
        <authorList>
            <consortium name="Pathogen Informatics"/>
        </authorList>
    </citation>
    <scope>NUCLEOTIDE SEQUENCE [LARGE SCALE GENOMIC DNA]</scope>
    <source>
        <strain evidence="2 3">NCTC13039</strain>
    </source>
</reference>
<dbReference type="Gene3D" id="3.10.180.10">
    <property type="entry name" value="2,3-Dihydroxybiphenyl 1,2-Dioxygenase, domain 1"/>
    <property type="match status" value="1"/>
</dbReference>
<feature type="compositionally biased region" description="Basic and acidic residues" evidence="1">
    <location>
        <begin position="125"/>
        <end position="138"/>
    </location>
</feature>
<organism evidence="2 3">
    <name type="scientific">Dermatophilus congolensis</name>
    <dbReference type="NCBI Taxonomy" id="1863"/>
    <lineage>
        <taxon>Bacteria</taxon>
        <taxon>Bacillati</taxon>
        <taxon>Actinomycetota</taxon>
        <taxon>Actinomycetes</taxon>
        <taxon>Micrococcales</taxon>
        <taxon>Dermatophilaceae</taxon>
        <taxon>Dermatophilus</taxon>
    </lineage>
</organism>
<feature type="region of interest" description="Disordered" evidence="1">
    <location>
        <begin position="125"/>
        <end position="181"/>
    </location>
</feature>
<dbReference type="EMBL" id="LT906453">
    <property type="protein sequence ID" value="SNV18953.1"/>
    <property type="molecule type" value="Genomic_DNA"/>
</dbReference>
<dbReference type="SUPFAM" id="SSF54593">
    <property type="entry name" value="Glyoxalase/Bleomycin resistance protein/Dihydroxybiphenyl dioxygenase"/>
    <property type="match status" value="1"/>
</dbReference>
<sequence>MSDLTGMTIAINAGDTNEVLDFYTRVFGRGPDTAPMDDFLEWQISPGTWLQLSTGHDRPGANNARVRLEVADVEAAAERMRTAEVPIGDVVTVPDVVAFANFSDYWGNALGFYQLLTPRRLLTPEERAEQEREHEQHLADLAANNAEEEARPSINTDERLPSVPDDGSVIGKTGPTPGRLE</sequence>
<gene>
    <name evidence="2" type="ORF">SAMEA4475696_00584</name>
</gene>
<feature type="compositionally biased region" description="Basic and acidic residues" evidence="1">
    <location>
        <begin position="148"/>
        <end position="160"/>
    </location>
</feature>
<dbReference type="CDD" id="cd06587">
    <property type="entry name" value="VOC"/>
    <property type="match status" value="1"/>
</dbReference>
<proteinExistence type="predicted"/>
<name>A0A239VBK4_9MICO</name>
<dbReference type="AlphaFoldDB" id="A0A239VBK4"/>
<dbReference type="GeneID" id="63458861"/>
<evidence type="ECO:0000256" key="1">
    <source>
        <dbReference type="SAM" id="MobiDB-lite"/>
    </source>
</evidence>
<dbReference type="Proteomes" id="UP000242637">
    <property type="component" value="Chromosome 1"/>
</dbReference>
<dbReference type="RefSeq" id="WP_034401329.1">
    <property type="nucleotide sequence ID" value="NZ_JAAFNI010000001.1"/>
</dbReference>
<dbReference type="InterPro" id="IPR029068">
    <property type="entry name" value="Glyas_Bleomycin-R_OHBP_Dase"/>
</dbReference>
<dbReference type="OrthoDB" id="2453533at2"/>
<evidence type="ECO:0000313" key="2">
    <source>
        <dbReference type="EMBL" id="SNV18953.1"/>
    </source>
</evidence>